<dbReference type="InterPro" id="IPR013549">
    <property type="entry name" value="DUF1731"/>
</dbReference>
<sequence>MNVSATGHLVVSGGSGLIGRALIEAARARQIPVVQLVRGLARTDEESQWDPLGGRIDSQVLVGARAVVNLNGASIGRLPWTRSYRRKLISSRLAPTRTLASALRELGAGAPAFISASAVGYYGNQPGRVLTEESPVGNTFLAGICRQWEAEAMAAAPASRVVTLRTAPVVSRQGVLKPMVRLTKLGLGGRLGPGSQYLPWISLVDEVEAILHLVDSDWSGPVNLTGPAPATAGELGRALAKQLHRPYWLPTPAWALRLALGADAADSLLLADARVVPAALLASGFRFQHRTVDEAVAAALAAKS</sequence>
<feature type="domain" description="NAD-dependent epimerase/dehydratase" evidence="2">
    <location>
        <begin position="10"/>
        <end position="216"/>
    </location>
</feature>
<feature type="domain" description="DUF1731" evidence="3">
    <location>
        <begin position="251"/>
        <end position="298"/>
    </location>
</feature>
<reference evidence="4" key="1">
    <citation type="submission" date="2023-11" db="EMBL/GenBank/DDBJ databases">
        <title>Scrofimicrobium hongkongense sp. nov., isolated from a patient with peritonitis.</title>
        <authorList>
            <person name="Lao H.Y."/>
            <person name="Wong A.Y.P."/>
            <person name="Ng T.L."/>
            <person name="Wong R.Y.L."/>
            <person name="Yau M.C.Y."/>
            <person name="Lam J.Y.W."/>
            <person name="Siu G.K.H."/>
        </authorList>
    </citation>
    <scope>NUCLEOTIDE SEQUENCE</scope>
    <source>
        <strain evidence="4">R131</strain>
    </source>
</reference>
<evidence type="ECO:0000259" key="3">
    <source>
        <dbReference type="Pfam" id="PF08338"/>
    </source>
</evidence>
<evidence type="ECO:0000313" key="4">
    <source>
        <dbReference type="EMBL" id="XBW07510.1"/>
    </source>
</evidence>
<dbReference type="KEGG" id="sapp:SAC06_07635"/>
<dbReference type="NCBIfam" id="TIGR01777">
    <property type="entry name" value="yfcH"/>
    <property type="match status" value="1"/>
</dbReference>
<dbReference type="AlphaFoldDB" id="A0AAU7V612"/>
<organism evidence="4">
    <name type="scientific">Scrofimicrobium appendicitidis</name>
    <dbReference type="NCBI Taxonomy" id="3079930"/>
    <lineage>
        <taxon>Bacteria</taxon>
        <taxon>Bacillati</taxon>
        <taxon>Actinomycetota</taxon>
        <taxon>Actinomycetes</taxon>
        <taxon>Actinomycetales</taxon>
        <taxon>Actinomycetaceae</taxon>
        <taxon>Scrofimicrobium</taxon>
    </lineage>
</organism>
<gene>
    <name evidence="4" type="ORF">SAC06_07635</name>
</gene>
<dbReference type="InterPro" id="IPR036291">
    <property type="entry name" value="NAD(P)-bd_dom_sf"/>
</dbReference>
<dbReference type="PANTHER" id="PTHR11092">
    <property type="entry name" value="SUGAR NUCLEOTIDE EPIMERASE RELATED"/>
    <property type="match status" value="1"/>
</dbReference>
<dbReference type="InterPro" id="IPR001509">
    <property type="entry name" value="Epimerase_deHydtase"/>
</dbReference>
<dbReference type="Pfam" id="PF01370">
    <property type="entry name" value="Epimerase"/>
    <property type="match status" value="1"/>
</dbReference>
<dbReference type="SUPFAM" id="SSF51735">
    <property type="entry name" value="NAD(P)-binding Rossmann-fold domains"/>
    <property type="match status" value="1"/>
</dbReference>
<comment type="similarity">
    <text evidence="1">Belongs to the NAD(P)-dependent epimerase/dehydratase family. SDR39U1 subfamily.</text>
</comment>
<dbReference type="InterPro" id="IPR010099">
    <property type="entry name" value="SDR39U1"/>
</dbReference>
<proteinExistence type="inferred from homology"/>
<dbReference type="RefSeq" id="WP_350257716.1">
    <property type="nucleotide sequence ID" value="NZ_CP138335.1"/>
</dbReference>
<evidence type="ECO:0000256" key="1">
    <source>
        <dbReference type="ARBA" id="ARBA00009353"/>
    </source>
</evidence>
<accession>A0AAU7V612</accession>
<protein>
    <submittedName>
        <fullName evidence="4">TIGR01777 family oxidoreductase</fullName>
    </submittedName>
</protein>
<name>A0AAU7V612_9ACTO</name>
<dbReference type="Gene3D" id="3.40.50.720">
    <property type="entry name" value="NAD(P)-binding Rossmann-like Domain"/>
    <property type="match status" value="1"/>
</dbReference>
<evidence type="ECO:0000259" key="2">
    <source>
        <dbReference type="Pfam" id="PF01370"/>
    </source>
</evidence>
<dbReference type="Pfam" id="PF08338">
    <property type="entry name" value="DUF1731"/>
    <property type="match status" value="1"/>
</dbReference>
<dbReference type="EMBL" id="CP138335">
    <property type="protein sequence ID" value="XBW07510.1"/>
    <property type="molecule type" value="Genomic_DNA"/>
</dbReference>
<dbReference type="PANTHER" id="PTHR11092:SF0">
    <property type="entry name" value="EPIMERASE FAMILY PROTEIN SDR39U1"/>
    <property type="match status" value="1"/>
</dbReference>